<sequence length="920" mass="99455">MAPSGLVISKLGVQATAADDQVKGLLCLKISLPREIEGRPGARWALFSSNPPPLTCTPSIFPLPLPLPASRLPPCKLASKLLSLPLPTSYPPSPQTPLGDKPYIDVSSTTGKIAVVMDPSPSVRRRGSSIGASGSGGGSSSTTRSGRRDWLVCMEFQVDLESGVEDAISKVLLPLPKCLDNVIRFQIISPSHSTGEVSILTDPKMLPLPSSAFSRPLPQKETPSASPVHNAKGKDRAIIGEEGWEDGVDLGPEDLHSDEESEPDPSEDDNDECGGCWLEGRFQSTDMLRLEWSYNPPSGSEEIPSLQISPIWDKRQPSISLVYTAVIGNMGNPAQLEVDVPDDWAWSDVTIQGQSLTSWLCVDGGWQAWDNRVPDETLDGAEYNDSFATIRARRAGNVARRNSQSSNPSLFPPPATGSSSAASSSASLMRQTFPAPVDMKMEDYSFELSASMAQQKPTTPATLRRSPSATNPMLASSTRSHSRGIEHKIGRVFDLYFDEDSVERTVVFQGTLVPNSGSILVSPSLPMKIPFVILNGQRDTQGQLQCPSAHYGTATQPTSDVELVNISQGGSLCWTDDQGQPLPLNRGLITGDVRLKLRRSVWGTVAANIAFSFPRQEDELGFSIPYQPGGEVKLSRATIDGISIAKAVYDTGSELNIRLGRRENRNGGAVAVELEILPAPAGVVTLPVFEGKDGDVQVAFVGEEWTSLFEAGFNTNLQPSPASLYAFTYPRSSTEAPAFTLPNLSASSPALSTRPNKSRSRTLFSFSTLLNLFLIWLIISMGQQIQRLRSEVAFVVDETRDLRMYGLGHTHTTGSPAPRTSGADIAEVSREIVQSASAVQPITADASSSTSTTTVVEPRIDQDSTLPVTAPTERPLAGNYNPDRRNDEVVLQEEKKANFPLGRVVWGVERGWEKWISHPT</sequence>
<feature type="compositionally biased region" description="Acidic residues" evidence="1">
    <location>
        <begin position="242"/>
        <end position="272"/>
    </location>
</feature>
<dbReference type="EMBL" id="KI669497">
    <property type="protein sequence ID" value="OCF35765.1"/>
    <property type="molecule type" value="Genomic_DNA"/>
</dbReference>
<feature type="compositionally biased region" description="Polar residues" evidence="1">
    <location>
        <begin position="454"/>
        <end position="479"/>
    </location>
</feature>
<reference evidence="3" key="2">
    <citation type="submission" date="2013-12" db="EMBL/GenBank/DDBJ databases">
        <title>Evolution of pathogenesis and genome organization in the Tremellales.</title>
        <authorList>
            <person name="Cuomo C."/>
            <person name="Litvintseva A."/>
            <person name="Heitman J."/>
            <person name="Chen Y."/>
            <person name="Sun S."/>
            <person name="Springer D."/>
            <person name="Dromer F."/>
            <person name="Young S."/>
            <person name="Zeng Q."/>
            <person name="Chapman S."/>
            <person name="Gujja S."/>
            <person name="Saif S."/>
            <person name="Birren B."/>
        </authorList>
    </citation>
    <scope>NUCLEOTIDE SEQUENCE [LARGE SCALE GENOMIC DNA]</scope>
    <source>
        <strain evidence="3">BCC8398</strain>
    </source>
</reference>
<evidence type="ECO:0000313" key="3">
    <source>
        <dbReference type="Proteomes" id="UP000092666"/>
    </source>
</evidence>
<feature type="region of interest" description="Disordered" evidence="1">
    <location>
        <begin position="120"/>
        <end position="145"/>
    </location>
</feature>
<feature type="region of interest" description="Disordered" evidence="1">
    <location>
        <begin position="454"/>
        <end position="481"/>
    </location>
</feature>
<evidence type="ECO:0000256" key="1">
    <source>
        <dbReference type="SAM" id="MobiDB-lite"/>
    </source>
</evidence>
<dbReference type="Proteomes" id="UP000092666">
    <property type="component" value="Unassembled WGS sequence"/>
</dbReference>
<feature type="compositionally biased region" description="Low complexity" evidence="1">
    <location>
        <begin position="418"/>
        <end position="427"/>
    </location>
</feature>
<proteinExistence type="predicted"/>
<gene>
    <name evidence="2" type="ORF">I316_02257</name>
</gene>
<dbReference type="AlphaFoldDB" id="A0A1B9GXT2"/>
<organism evidence="2 3">
    <name type="scientific">Kwoniella heveanensis BCC8398</name>
    <dbReference type="NCBI Taxonomy" id="1296120"/>
    <lineage>
        <taxon>Eukaryota</taxon>
        <taxon>Fungi</taxon>
        <taxon>Dikarya</taxon>
        <taxon>Basidiomycota</taxon>
        <taxon>Agaricomycotina</taxon>
        <taxon>Tremellomycetes</taxon>
        <taxon>Tremellales</taxon>
        <taxon>Cryptococcaceae</taxon>
        <taxon>Kwoniella</taxon>
    </lineage>
</organism>
<feature type="region of interest" description="Disordered" evidence="1">
    <location>
        <begin position="396"/>
        <end position="427"/>
    </location>
</feature>
<accession>A0A1B9GXT2</accession>
<reference evidence="2 3" key="1">
    <citation type="submission" date="2013-07" db="EMBL/GenBank/DDBJ databases">
        <title>The Genome Sequence of Cryptococcus heveanensis BCC8398.</title>
        <authorList>
            <consortium name="The Broad Institute Genome Sequencing Platform"/>
            <person name="Cuomo C."/>
            <person name="Litvintseva A."/>
            <person name="Chen Y."/>
            <person name="Heitman J."/>
            <person name="Sun S."/>
            <person name="Springer D."/>
            <person name="Dromer F."/>
            <person name="Young S.K."/>
            <person name="Zeng Q."/>
            <person name="Gargeya S."/>
            <person name="Fitzgerald M."/>
            <person name="Abouelleil A."/>
            <person name="Alvarado L."/>
            <person name="Berlin A.M."/>
            <person name="Chapman S.B."/>
            <person name="Dewar J."/>
            <person name="Goldberg J."/>
            <person name="Griggs A."/>
            <person name="Gujja S."/>
            <person name="Hansen M."/>
            <person name="Howarth C."/>
            <person name="Imamovic A."/>
            <person name="Larimer J."/>
            <person name="McCowan C."/>
            <person name="Murphy C."/>
            <person name="Pearson M."/>
            <person name="Priest M."/>
            <person name="Roberts A."/>
            <person name="Saif S."/>
            <person name="Shea T."/>
            <person name="Sykes S."/>
            <person name="Wortman J."/>
            <person name="Nusbaum C."/>
            <person name="Birren B."/>
        </authorList>
    </citation>
    <scope>NUCLEOTIDE SEQUENCE [LARGE SCALE GENOMIC DNA]</scope>
    <source>
        <strain evidence="2 3">BCC8398</strain>
    </source>
</reference>
<keyword evidence="3" id="KW-1185">Reference proteome</keyword>
<name>A0A1B9GXT2_9TREE</name>
<dbReference type="OrthoDB" id="2564326at2759"/>
<feature type="region of interest" description="Disordered" evidence="1">
    <location>
        <begin position="210"/>
        <end position="277"/>
    </location>
</feature>
<evidence type="ECO:0000313" key="2">
    <source>
        <dbReference type="EMBL" id="OCF35765.1"/>
    </source>
</evidence>
<protein>
    <submittedName>
        <fullName evidence="2">Uncharacterized protein</fullName>
    </submittedName>
</protein>